<evidence type="ECO:0000313" key="4">
    <source>
        <dbReference type="Proteomes" id="UP000509742"/>
    </source>
</evidence>
<dbReference type="PANTHER" id="PTHR12526">
    <property type="entry name" value="GLYCOSYLTRANSFERASE"/>
    <property type="match status" value="1"/>
</dbReference>
<dbReference type="Pfam" id="PF13439">
    <property type="entry name" value="Glyco_transf_4"/>
    <property type="match status" value="1"/>
</dbReference>
<organism evidence="3 4">
    <name type="scientific">Helicobacter suis</name>
    <dbReference type="NCBI Taxonomy" id="104628"/>
    <lineage>
        <taxon>Bacteria</taxon>
        <taxon>Pseudomonadati</taxon>
        <taxon>Campylobacterota</taxon>
        <taxon>Epsilonproteobacteria</taxon>
        <taxon>Campylobacterales</taxon>
        <taxon>Helicobacteraceae</taxon>
        <taxon>Helicobacter</taxon>
    </lineage>
</organism>
<evidence type="ECO:0000313" key="3">
    <source>
        <dbReference type="EMBL" id="BCD46229.1"/>
    </source>
</evidence>
<reference evidence="3 4" key="1">
    <citation type="submission" date="2020-04" db="EMBL/GenBank/DDBJ databases">
        <title>Genomic analysis of gastric non-Helicobacter pylori Helicobacters isolated in Japan.</title>
        <authorList>
            <person name="Suzuki M."/>
            <person name="Rimbara E."/>
        </authorList>
    </citation>
    <scope>NUCLEOTIDE SEQUENCE [LARGE SCALE GENOMIC DNA]</scope>
    <source>
        <strain evidence="3 4">NHP19-0020</strain>
    </source>
</reference>
<dbReference type="Pfam" id="PF00534">
    <property type="entry name" value="Glycos_transf_1"/>
    <property type="match status" value="1"/>
</dbReference>
<dbReference type="GO" id="GO:0016740">
    <property type="term" value="F:transferase activity"/>
    <property type="evidence" value="ECO:0007669"/>
    <property type="project" value="UniProtKB-KW"/>
</dbReference>
<proteinExistence type="predicted"/>
<dbReference type="Gene3D" id="3.40.50.2000">
    <property type="entry name" value="Glycogen Phosphorylase B"/>
    <property type="match status" value="2"/>
</dbReference>
<gene>
    <name evidence="3" type="ORF">NHP190020_12680</name>
</gene>
<feature type="domain" description="Glycosyl transferase family 1" evidence="1">
    <location>
        <begin position="228"/>
        <end position="378"/>
    </location>
</feature>
<dbReference type="InterPro" id="IPR028098">
    <property type="entry name" value="Glyco_trans_4-like_N"/>
</dbReference>
<evidence type="ECO:0000259" key="2">
    <source>
        <dbReference type="Pfam" id="PF13439"/>
    </source>
</evidence>
<accession>A0ABM7L0R2</accession>
<keyword evidence="3" id="KW-0808">Transferase</keyword>
<dbReference type="SUPFAM" id="SSF53756">
    <property type="entry name" value="UDP-Glycosyltransferase/glycogen phosphorylase"/>
    <property type="match status" value="1"/>
</dbReference>
<name>A0ABM7L0R2_9HELI</name>
<feature type="domain" description="Glycosyltransferase subfamily 4-like N-terminal" evidence="2">
    <location>
        <begin position="15"/>
        <end position="142"/>
    </location>
</feature>
<dbReference type="Proteomes" id="UP000509742">
    <property type="component" value="Chromosome"/>
</dbReference>
<protein>
    <submittedName>
        <fullName evidence="3">Glycosyl transferase</fullName>
    </submittedName>
</protein>
<dbReference type="InterPro" id="IPR001296">
    <property type="entry name" value="Glyco_trans_1"/>
</dbReference>
<sequence length="413" mass="46688">MLGMKVLHLNATLTGGAAQAALRLHYALLKKGVDSYVWLQDLQGGVLSDRILGPRTRLAKALSLMRPYLDKAPVLLYPKRKKGTFNLGWLPFSPVLSVIKKIDPDIVHLHWIGRGMLPLRDLPKIKKPLVWTLHDMWAFTGGDHCYTDEDEHVYKHSCILNSPFVLDLATLGFWMKQRAYAKIPQLAIVGVSNWIFQCAQKSALLQDKQHFLIGNPIDTQIYKPMDKEFCRQLLGLNTSKKLVGFGANIADPIKGYDLLEQALEKLDPHLEIELVIFGSQFFKKPSFPFKTHFLGRLSDATSLVALYNALDVTLAPSRQESFSNIVMESLACCTPVVAFAVGGLLDLITHKENGYLARPFDIEDLKAGIEWVLTTQDYTRLCEHARNSVLDRFSEHVIARQMLNLYKEILHKI</sequence>
<keyword evidence="4" id="KW-1185">Reference proteome</keyword>
<evidence type="ECO:0000259" key="1">
    <source>
        <dbReference type="Pfam" id="PF00534"/>
    </source>
</evidence>
<dbReference type="EMBL" id="AP023036">
    <property type="protein sequence ID" value="BCD46229.1"/>
    <property type="molecule type" value="Genomic_DNA"/>
</dbReference>